<keyword evidence="2" id="KW-1185">Reference proteome</keyword>
<evidence type="ECO:0000313" key="2">
    <source>
        <dbReference type="Proteomes" id="UP000624159"/>
    </source>
</evidence>
<dbReference type="EMBL" id="JADULK010000008">
    <property type="protein sequence ID" value="MBH1931324.1"/>
    <property type="molecule type" value="Genomic_DNA"/>
</dbReference>
<gene>
    <name evidence="1" type="ORF">I5U13_16855</name>
</gene>
<reference evidence="1 2" key="1">
    <citation type="submission" date="2020-11" db="EMBL/GenBank/DDBJ databases">
        <title>Enhanced detection system for hospital associated transmission using whole genome sequencing surveillance.</title>
        <authorList>
            <person name="Harrison L.H."/>
            <person name="Van Tyne D."/>
            <person name="Marsh J.W."/>
            <person name="Griffith M.P."/>
            <person name="Snyder D.J."/>
            <person name="Cooper V.S."/>
            <person name="Mustapha M."/>
        </authorList>
    </citation>
    <scope>NUCLEOTIDE SEQUENCE [LARGE SCALE GENOMIC DNA]</scope>
    <source>
        <strain evidence="1 2">SER00230</strain>
    </source>
</reference>
<dbReference type="RefSeq" id="WP_197664616.1">
    <property type="nucleotide sequence ID" value="NZ_CP110227.1"/>
</dbReference>
<accession>A0ABS0MII1</accession>
<proteinExistence type="predicted"/>
<organism evidence="1 2">
    <name type="scientific">Serratia rubidaea</name>
    <name type="common">Serratia marinorubra</name>
    <dbReference type="NCBI Taxonomy" id="61652"/>
    <lineage>
        <taxon>Bacteria</taxon>
        <taxon>Pseudomonadati</taxon>
        <taxon>Pseudomonadota</taxon>
        <taxon>Gammaproteobacteria</taxon>
        <taxon>Enterobacterales</taxon>
        <taxon>Yersiniaceae</taxon>
        <taxon>Serratia</taxon>
    </lineage>
</organism>
<evidence type="ECO:0000313" key="1">
    <source>
        <dbReference type="EMBL" id="MBH1931324.1"/>
    </source>
</evidence>
<name>A0ABS0MII1_SERRU</name>
<comment type="caution">
    <text evidence="1">The sequence shown here is derived from an EMBL/GenBank/DDBJ whole genome shotgun (WGS) entry which is preliminary data.</text>
</comment>
<sequence length="92" mass="10633">MITQGQAVEIAKDYAKKSGRGWDERYHESSPMMLEGEPVWMIATADVKYSDELPWMMENLPNPAYYYISMVTAKCIAVGSRREDFYRVNDAK</sequence>
<protein>
    <submittedName>
        <fullName evidence="1">Uncharacterized protein</fullName>
    </submittedName>
</protein>
<dbReference type="Proteomes" id="UP000624159">
    <property type="component" value="Unassembled WGS sequence"/>
</dbReference>